<feature type="transmembrane region" description="Helical" evidence="1">
    <location>
        <begin position="73"/>
        <end position="99"/>
    </location>
</feature>
<gene>
    <name evidence="2" type="ORF">HELGO_WM16838</name>
</gene>
<evidence type="ECO:0000256" key="1">
    <source>
        <dbReference type="SAM" id="Phobius"/>
    </source>
</evidence>
<keyword evidence="1" id="KW-1133">Transmembrane helix</keyword>
<dbReference type="EMBL" id="CACVAZ010000092">
    <property type="protein sequence ID" value="CAA6814648.1"/>
    <property type="molecule type" value="Genomic_DNA"/>
</dbReference>
<dbReference type="AlphaFoldDB" id="A0A6S6TIE5"/>
<protein>
    <submittedName>
        <fullName evidence="2">Uncharacterized protein</fullName>
    </submittedName>
</protein>
<feature type="transmembrane region" description="Helical" evidence="1">
    <location>
        <begin position="12"/>
        <end position="35"/>
    </location>
</feature>
<organism evidence="2">
    <name type="scientific">uncultured Sulfurovum sp</name>
    <dbReference type="NCBI Taxonomy" id="269237"/>
    <lineage>
        <taxon>Bacteria</taxon>
        <taxon>Pseudomonadati</taxon>
        <taxon>Campylobacterota</taxon>
        <taxon>Epsilonproteobacteria</taxon>
        <taxon>Campylobacterales</taxon>
        <taxon>Sulfurovaceae</taxon>
        <taxon>Sulfurovum</taxon>
        <taxon>environmental samples</taxon>
    </lineage>
</organism>
<keyword evidence="1" id="KW-0472">Membrane</keyword>
<proteinExistence type="predicted"/>
<name>A0A6S6TIE5_9BACT</name>
<evidence type="ECO:0000313" key="2">
    <source>
        <dbReference type="EMBL" id="CAA6814648.1"/>
    </source>
</evidence>
<feature type="transmembrane region" description="Helical" evidence="1">
    <location>
        <begin position="41"/>
        <end position="61"/>
    </location>
</feature>
<feature type="transmembrane region" description="Helical" evidence="1">
    <location>
        <begin position="114"/>
        <end position="135"/>
    </location>
</feature>
<sequence>MIAILTSKSTVNFLKSIFIAIILALTIAPIILVMTSANASWVFMATLLWAMGSILIFHPFIQYVYPHLMSKVSVYLLTSILIIVSAWLNITMITLLLPYDYIYYSLFNATLTQIALWGSVYIIFINAIITNFVLINNIDFYKEERLF</sequence>
<reference evidence="2" key="1">
    <citation type="submission" date="2020-01" db="EMBL/GenBank/DDBJ databases">
        <authorList>
            <person name="Meier V. D."/>
            <person name="Meier V D."/>
        </authorList>
    </citation>
    <scope>NUCLEOTIDE SEQUENCE</scope>
    <source>
        <strain evidence="2">HLG_WM_MAG_02</strain>
    </source>
</reference>
<keyword evidence="1" id="KW-0812">Transmembrane</keyword>
<accession>A0A6S6TIE5</accession>